<dbReference type="Pfam" id="PF17933">
    <property type="entry name" value="TetR_C_25"/>
    <property type="match status" value="1"/>
</dbReference>
<dbReference type="STRING" id="156980.SAMN04489745_1098"/>
<protein>
    <submittedName>
        <fullName evidence="6">Regulatory protein, tetR family</fullName>
    </submittedName>
</protein>
<dbReference type="InterPro" id="IPR001647">
    <property type="entry name" value="HTH_TetR"/>
</dbReference>
<keyword evidence="2 4" id="KW-0238">DNA-binding</keyword>
<dbReference type="AlphaFoldDB" id="A0A1H4LRR0"/>
<evidence type="ECO:0000256" key="2">
    <source>
        <dbReference type="ARBA" id="ARBA00023125"/>
    </source>
</evidence>
<evidence type="ECO:0000256" key="4">
    <source>
        <dbReference type="PROSITE-ProRule" id="PRU00335"/>
    </source>
</evidence>
<accession>A0A1H4LRR0</accession>
<reference evidence="6 7" key="1">
    <citation type="submission" date="2016-10" db="EMBL/GenBank/DDBJ databases">
        <authorList>
            <person name="de Groot N.N."/>
        </authorList>
    </citation>
    <scope>NUCLEOTIDE SEQUENCE [LARGE SCALE GENOMIC DNA]</scope>
    <source>
        <strain evidence="6 7">DSM 10495</strain>
    </source>
</reference>
<evidence type="ECO:0000313" key="6">
    <source>
        <dbReference type="EMBL" id="SEB73278.1"/>
    </source>
</evidence>
<dbReference type="InterPro" id="IPR009057">
    <property type="entry name" value="Homeodomain-like_sf"/>
</dbReference>
<keyword evidence="1" id="KW-0805">Transcription regulation</keyword>
<dbReference type="GO" id="GO:0000976">
    <property type="term" value="F:transcription cis-regulatory region binding"/>
    <property type="evidence" value="ECO:0007669"/>
    <property type="project" value="TreeGrafter"/>
</dbReference>
<dbReference type="GO" id="GO:0003700">
    <property type="term" value="F:DNA-binding transcription factor activity"/>
    <property type="evidence" value="ECO:0007669"/>
    <property type="project" value="TreeGrafter"/>
</dbReference>
<dbReference type="SUPFAM" id="SSF46689">
    <property type="entry name" value="Homeodomain-like"/>
    <property type="match status" value="1"/>
</dbReference>
<feature type="DNA-binding region" description="H-T-H motif" evidence="4">
    <location>
        <begin position="32"/>
        <end position="51"/>
    </location>
</feature>
<dbReference type="EMBL" id="FNSN01000003">
    <property type="protein sequence ID" value="SEB73278.1"/>
    <property type="molecule type" value="Genomic_DNA"/>
</dbReference>
<evidence type="ECO:0000256" key="1">
    <source>
        <dbReference type="ARBA" id="ARBA00023015"/>
    </source>
</evidence>
<dbReference type="RefSeq" id="WP_066211743.1">
    <property type="nucleotide sequence ID" value="NZ_FNSN01000003.1"/>
</dbReference>
<dbReference type="Proteomes" id="UP000182652">
    <property type="component" value="Unassembled WGS sequence"/>
</dbReference>
<dbReference type="PANTHER" id="PTHR30055">
    <property type="entry name" value="HTH-TYPE TRANSCRIPTIONAL REGULATOR RUTR"/>
    <property type="match status" value="1"/>
</dbReference>
<evidence type="ECO:0000313" key="7">
    <source>
        <dbReference type="Proteomes" id="UP000182652"/>
    </source>
</evidence>
<dbReference type="Pfam" id="PF00440">
    <property type="entry name" value="TetR_N"/>
    <property type="match status" value="1"/>
</dbReference>
<dbReference type="InterPro" id="IPR050109">
    <property type="entry name" value="HTH-type_TetR-like_transc_reg"/>
</dbReference>
<proteinExistence type="predicted"/>
<dbReference type="PANTHER" id="PTHR30055:SF234">
    <property type="entry name" value="HTH-TYPE TRANSCRIPTIONAL REGULATOR BETI"/>
    <property type="match status" value="1"/>
</dbReference>
<sequence length="218" mass="23666">MRSAPQNDFTTKARIRDTAIRLYVRDGFTKTSLRTIATEAGVSPGLLIHHFGSAAGLREACDEQVLGVTTERASSKMRPGGLKHLMAEFNRNPEGYTLEMDYLRQALLEGTATSASLFQHLVELSESVIRSGIEDGTVRPFTDIRGVAVLTALTSVGSLAFGPIAAEALGVEGDWQSVMQRIGGPGLELYTHGFYTTDAFLMAYREATSPDHDEPQEA</sequence>
<gene>
    <name evidence="6" type="ORF">SAMN04489745_1098</name>
</gene>
<name>A0A1H4LRR0_9MICC</name>
<keyword evidence="7" id="KW-1185">Reference proteome</keyword>
<organism evidence="6 7">
    <name type="scientific">Arthrobacter woluwensis</name>
    <dbReference type="NCBI Taxonomy" id="156980"/>
    <lineage>
        <taxon>Bacteria</taxon>
        <taxon>Bacillati</taxon>
        <taxon>Actinomycetota</taxon>
        <taxon>Actinomycetes</taxon>
        <taxon>Micrococcales</taxon>
        <taxon>Micrococcaceae</taxon>
        <taxon>Arthrobacter</taxon>
    </lineage>
</organism>
<dbReference type="InterPro" id="IPR041484">
    <property type="entry name" value="TetR_C_25"/>
</dbReference>
<evidence type="ECO:0000259" key="5">
    <source>
        <dbReference type="PROSITE" id="PS50977"/>
    </source>
</evidence>
<feature type="domain" description="HTH tetR-type" evidence="5">
    <location>
        <begin position="9"/>
        <end position="69"/>
    </location>
</feature>
<keyword evidence="3" id="KW-0804">Transcription</keyword>
<dbReference type="Gene3D" id="1.10.357.10">
    <property type="entry name" value="Tetracycline Repressor, domain 2"/>
    <property type="match status" value="1"/>
</dbReference>
<evidence type="ECO:0000256" key="3">
    <source>
        <dbReference type="ARBA" id="ARBA00023163"/>
    </source>
</evidence>
<dbReference type="PROSITE" id="PS50977">
    <property type="entry name" value="HTH_TETR_2"/>
    <property type="match status" value="1"/>
</dbReference>